<feature type="region of interest" description="Disordered" evidence="1">
    <location>
        <begin position="73"/>
        <end position="93"/>
    </location>
</feature>
<organism evidence="2 3">
    <name type="scientific">Trichonephila clavipes</name>
    <name type="common">Golden silk orbweaver</name>
    <name type="synonym">Nephila clavipes</name>
    <dbReference type="NCBI Taxonomy" id="2585209"/>
    <lineage>
        <taxon>Eukaryota</taxon>
        <taxon>Metazoa</taxon>
        <taxon>Ecdysozoa</taxon>
        <taxon>Arthropoda</taxon>
        <taxon>Chelicerata</taxon>
        <taxon>Arachnida</taxon>
        <taxon>Araneae</taxon>
        <taxon>Araneomorphae</taxon>
        <taxon>Entelegynae</taxon>
        <taxon>Araneoidea</taxon>
        <taxon>Nephilidae</taxon>
        <taxon>Trichonephila</taxon>
    </lineage>
</organism>
<name>A0A8X6RB16_TRICX</name>
<dbReference type="EMBL" id="BMAU01021105">
    <property type="protein sequence ID" value="GFX90805.1"/>
    <property type="molecule type" value="Genomic_DNA"/>
</dbReference>
<feature type="compositionally biased region" description="Polar residues" evidence="1">
    <location>
        <begin position="80"/>
        <end position="90"/>
    </location>
</feature>
<evidence type="ECO:0000313" key="2">
    <source>
        <dbReference type="EMBL" id="GFX90805.1"/>
    </source>
</evidence>
<comment type="caution">
    <text evidence="2">The sequence shown here is derived from an EMBL/GenBank/DDBJ whole genome shotgun (WGS) entry which is preliminary data.</text>
</comment>
<gene>
    <name evidence="2" type="ORF">TNCV_3166361</name>
</gene>
<accession>A0A8X6RB16</accession>
<keyword evidence="3" id="KW-1185">Reference proteome</keyword>
<feature type="region of interest" description="Disordered" evidence="1">
    <location>
        <begin position="1"/>
        <end position="28"/>
    </location>
</feature>
<proteinExistence type="predicted"/>
<evidence type="ECO:0000256" key="1">
    <source>
        <dbReference type="SAM" id="MobiDB-lite"/>
    </source>
</evidence>
<feature type="compositionally biased region" description="Polar residues" evidence="1">
    <location>
        <begin position="17"/>
        <end position="28"/>
    </location>
</feature>
<dbReference type="AlphaFoldDB" id="A0A8X6RB16"/>
<reference evidence="2" key="1">
    <citation type="submission" date="2020-08" db="EMBL/GenBank/DDBJ databases">
        <title>Multicomponent nature underlies the extraordinary mechanical properties of spider dragline silk.</title>
        <authorList>
            <person name="Kono N."/>
            <person name="Nakamura H."/>
            <person name="Mori M."/>
            <person name="Yoshida Y."/>
            <person name="Ohtoshi R."/>
            <person name="Malay A.D."/>
            <person name="Moran D.A.P."/>
            <person name="Tomita M."/>
            <person name="Numata K."/>
            <person name="Arakawa K."/>
        </authorList>
    </citation>
    <scope>NUCLEOTIDE SEQUENCE</scope>
</reference>
<dbReference type="Proteomes" id="UP000887159">
    <property type="component" value="Unassembled WGS sequence"/>
</dbReference>
<evidence type="ECO:0000313" key="3">
    <source>
        <dbReference type="Proteomes" id="UP000887159"/>
    </source>
</evidence>
<protein>
    <submittedName>
        <fullName evidence="2">Uncharacterized protein</fullName>
    </submittedName>
</protein>
<sequence>MPRQNGSYHSNRRNSTNKHQIQTSTTSNALLLIETGYKRLRRWHLKILISVPDEAPKPRLPDPIDQRIAVMPPSRIPEAQKSNAYSTPTQRRGILIKPASSEVVLTSERERDQLGCACE</sequence>